<dbReference type="PANTHER" id="PTHR34300">
    <property type="entry name" value="QUEUOSINE PRECURSOR TRANSPORTER-RELATED"/>
    <property type="match status" value="1"/>
</dbReference>
<dbReference type="OrthoDB" id="9805479at2"/>
<organism evidence="2">
    <name type="scientific">Candidatus Berkiella aquae</name>
    <dbReference type="NCBI Taxonomy" id="295108"/>
    <lineage>
        <taxon>Bacteria</taxon>
        <taxon>Pseudomonadati</taxon>
        <taxon>Pseudomonadota</taxon>
        <taxon>Gammaproteobacteria</taxon>
        <taxon>Candidatus Berkiellales</taxon>
        <taxon>Candidatus Berkiellaceae</taxon>
        <taxon>Candidatus Berkiella</taxon>
    </lineage>
</organism>
<dbReference type="GO" id="GO:0005886">
    <property type="term" value="C:plasma membrane"/>
    <property type="evidence" value="ECO:0007669"/>
    <property type="project" value="UniProtKB-SubCell"/>
</dbReference>
<keyword evidence="4" id="KW-1185">Reference proteome</keyword>
<dbReference type="EMBL" id="LKAJ01000010">
    <property type="protein sequence ID" value="KRG20567.1"/>
    <property type="molecule type" value="Genomic_DNA"/>
</dbReference>
<name>A0A0Q9YV93_9GAMM</name>
<keyword evidence="1" id="KW-0472">Membrane</keyword>
<evidence type="ECO:0000313" key="3">
    <source>
        <dbReference type="EMBL" id="MCS5710175.1"/>
    </source>
</evidence>
<feature type="transmembrane region" description="Helical" evidence="1">
    <location>
        <begin position="48"/>
        <end position="69"/>
    </location>
</feature>
<comment type="subcellular location">
    <subcellularLocation>
        <location evidence="1">Cell inner membrane</location>
        <topology evidence="1">Multi-pass membrane protein</topology>
    </subcellularLocation>
</comment>
<comment type="function">
    <text evidence="1">Involved in the import of queuosine (Q) precursors, required for Q precursor salvage.</text>
</comment>
<keyword evidence="1" id="KW-1003">Cell membrane</keyword>
<dbReference type="Proteomes" id="UP000051497">
    <property type="component" value="Unassembled WGS sequence"/>
</dbReference>
<dbReference type="EMBL" id="LKAJ02000001">
    <property type="protein sequence ID" value="MCS5710175.1"/>
    <property type="molecule type" value="Genomic_DNA"/>
</dbReference>
<dbReference type="NCBIfam" id="TIGR00697">
    <property type="entry name" value="queuosine precursor transporter"/>
    <property type="match status" value="1"/>
</dbReference>
<evidence type="ECO:0000313" key="4">
    <source>
        <dbReference type="Proteomes" id="UP000051497"/>
    </source>
</evidence>
<dbReference type="AlphaFoldDB" id="A0A0Q9YV93"/>
<proteinExistence type="inferred from homology"/>
<evidence type="ECO:0000313" key="2">
    <source>
        <dbReference type="EMBL" id="KRG20567.1"/>
    </source>
</evidence>
<reference evidence="2" key="1">
    <citation type="submission" date="2015-09" db="EMBL/GenBank/DDBJ databases">
        <title>Draft Genome Sequences of Two Novel Amoeba-resistant Intranuclear Bacteria, Candidatus Berkiella cookevillensis and Candidatus Berkiella aquae.</title>
        <authorList>
            <person name="Mehari Y.T."/>
            <person name="Arivett B.A."/>
            <person name="Farone A.L."/>
            <person name="Gunderson J.H."/>
            <person name="Farone M.B."/>
        </authorList>
    </citation>
    <scope>NUCLEOTIDE SEQUENCE [LARGE SCALE GENOMIC DNA]</scope>
    <source>
        <strain evidence="2">HT99</strain>
    </source>
</reference>
<dbReference type="PANTHER" id="PTHR34300:SF2">
    <property type="entry name" value="QUEUOSINE PRECURSOR TRANSPORTER-RELATED"/>
    <property type="match status" value="1"/>
</dbReference>
<feature type="transmembrane region" description="Helical" evidence="1">
    <location>
        <begin position="171"/>
        <end position="191"/>
    </location>
</feature>
<comment type="caution">
    <text evidence="2">The sequence shown here is derived from an EMBL/GenBank/DDBJ whole genome shotgun (WGS) entry which is preliminary data.</text>
</comment>
<reference evidence="3" key="2">
    <citation type="journal article" date="2016" name="Genome Announc.">
        <title>Draft Genome Sequences of Two Novel Amoeba-Resistant Intranuclear Bacteria, 'Candidatus Berkiella cookevillensis' and 'Candidatus Berkiella aquae'.</title>
        <authorList>
            <person name="Mehari Y.T."/>
            <person name="Arivett B.A."/>
            <person name="Farone A.L."/>
            <person name="Gunderson J.H."/>
            <person name="Farone M.B."/>
        </authorList>
    </citation>
    <scope>NUCLEOTIDE SEQUENCE</scope>
    <source>
        <strain evidence="3">HT99</strain>
    </source>
</reference>
<comment type="similarity">
    <text evidence="1">Belongs to the vitamin uptake transporter (VUT/ECF) (TC 2.A.88) family. Q precursor transporter subfamily.</text>
</comment>
<dbReference type="InterPro" id="IPR003744">
    <property type="entry name" value="YhhQ"/>
</dbReference>
<accession>A0A0Q9YV93</accession>
<dbReference type="RefSeq" id="WP_075066920.1">
    <property type="nucleotide sequence ID" value="NZ_LKAJ02000001.1"/>
</dbReference>
<feature type="transmembrane region" description="Helical" evidence="1">
    <location>
        <begin position="203"/>
        <end position="233"/>
    </location>
</feature>
<evidence type="ECO:0000256" key="1">
    <source>
        <dbReference type="HAMAP-Rule" id="MF_02088"/>
    </source>
</evidence>
<feature type="transmembrane region" description="Helical" evidence="1">
    <location>
        <begin position="81"/>
        <end position="102"/>
    </location>
</feature>
<dbReference type="PATRIC" id="fig|1590043.3.peg.2347"/>
<gene>
    <name evidence="2" type="primary">yhhQ</name>
    <name evidence="3" type="ORF">HT99x_001900</name>
    <name evidence="2" type="ORF">HT99x_02298</name>
</gene>
<dbReference type="Pfam" id="PF02592">
    <property type="entry name" value="Vut_1"/>
    <property type="match status" value="1"/>
</dbReference>
<keyword evidence="1" id="KW-1133">Transmembrane helix</keyword>
<keyword evidence="1" id="KW-0812">Transmembrane</keyword>
<feature type="transmembrane region" description="Helical" evidence="1">
    <location>
        <begin position="12"/>
        <end position="36"/>
    </location>
</feature>
<keyword evidence="1" id="KW-0997">Cell inner membrane</keyword>
<sequence>MLTKKYAQRHEQVFLLLAGIFLGTLGIINILGLTRFIDLSFTFANQEIPMIIPIGVLPYPITFLCTDIISEFYGKARANRVVWIGLIVNLWILLIIWFAGFLPPSVALDPVTHLPATTHPDYAFFRIRNFTTGCVIGSMLAYLIAQLLDVHLFHYWKKVTHGKHLWLRNNASTLVSQLVDTTIVIFSTHWFSNGLPLSPEKGVLTQIFTLILCCYCFKAICALLDTIPFYLVVLGLRRYFGITEYAQETNSLIAITSS</sequence>
<keyword evidence="1" id="KW-0813">Transport</keyword>
<dbReference type="GO" id="GO:0022857">
    <property type="term" value="F:transmembrane transporter activity"/>
    <property type="evidence" value="ECO:0007669"/>
    <property type="project" value="UniProtKB-UniRule"/>
</dbReference>
<dbReference type="STRING" id="295108.HT99x_02298"/>
<feature type="transmembrane region" description="Helical" evidence="1">
    <location>
        <begin position="130"/>
        <end position="150"/>
    </location>
</feature>
<dbReference type="HAMAP" id="MF_02088">
    <property type="entry name" value="Q_prec_transport"/>
    <property type="match status" value="1"/>
</dbReference>
<protein>
    <recommendedName>
        <fullName evidence="1">Probable queuosine precursor transporter</fullName>
        <shortName evidence="1">Q precursor transporter</shortName>
    </recommendedName>
</protein>
<reference evidence="3" key="3">
    <citation type="submission" date="2021-06" db="EMBL/GenBank/DDBJ databases">
        <title>Genomic Description and Analysis of Intracellular Bacteria, Candidatus Berkiella cookevillensis and Candidatus Berkiella aquae.</title>
        <authorList>
            <person name="Kidane D.T."/>
            <person name="Mehari Y.T."/>
            <person name="Rice F.C."/>
            <person name="Arivett B.A."/>
            <person name="Farone A.L."/>
            <person name="Berk S.G."/>
            <person name="Farone M.B."/>
        </authorList>
    </citation>
    <scope>NUCLEOTIDE SEQUENCE</scope>
    <source>
        <strain evidence="3">HT99</strain>
    </source>
</reference>